<feature type="disulfide bond" evidence="3">
    <location>
        <begin position="747"/>
        <end position="756"/>
    </location>
</feature>
<dbReference type="PROSITE" id="PS01186">
    <property type="entry name" value="EGF_2"/>
    <property type="match status" value="1"/>
</dbReference>
<protein>
    <submittedName>
        <fullName evidence="8">Predicted protein</fullName>
    </submittedName>
</protein>
<dbReference type="OrthoDB" id="342730at2759"/>
<dbReference type="eggNOG" id="KOG4659">
    <property type="taxonomic scope" value="Eukaryota"/>
</dbReference>
<keyword evidence="5" id="KW-1133">Transmembrane helix</keyword>
<dbReference type="RefSeq" id="XP_002670069.1">
    <property type="nucleotide sequence ID" value="XM_002670023.1"/>
</dbReference>
<keyword evidence="6" id="KW-0732">Signal</keyword>
<dbReference type="VEuPathDB" id="AmoebaDB:NAEGRDRAFT_74931"/>
<evidence type="ECO:0000259" key="7">
    <source>
        <dbReference type="PROSITE" id="PS50026"/>
    </source>
</evidence>
<dbReference type="Gene3D" id="2.120.10.30">
    <property type="entry name" value="TolB, C-terminal domain"/>
    <property type="match status" value="4"/>
</dbReference>
<dbReference type="GeneID" id="8857269"/>
<feature type="signal peptide" evidence="6">
    <location>
        <begin position="1"/>
        <end position="25"/>
    </location>
</feature>
<keyword evidence="2 3" id="KW-1015">Disulfide bond</keyword>
<dbReference type="PROSITE" id="PS50026">
    <property type="entry name" value="EGF_3"/>
    <property type="match status" value="1"/>
</dbReference>
<evidence type="ECO:0000256" key="2">
    <source>
        <dbReference type="ARBA" id="ARBA00023157"/>
    </source>
</evidence>
<feature type="repeat" description="NHL" evidence="4">
    <location>
        <begin position="161"/>
        <end position="192"/>
    </location>
</feature>
<dbReference type="AlphaFoldDB" id="D2W0P3"/>
<dbReference type="InParanoid" id="D2W0P3"/>
<gene>
    <name evidence="8" type="ORF">NAEGRDRAFT_74931</name>
</gene>
<dbReference type="InterPro" id="IPR056822">
    <property type="entry name" value="TEN_NHL"/>
</dbReference>
<dbReference type="Pfam" id="PF25021">
    <property type="entry name" value="TEN_NHL"/>
    <property type="match status" value="3"/>
</dbReference>
<evidence type="ECO:0000256" key="6">
    <source>
        <dbReference type="SAM" id="SignalP"/>
    </source>
</evidence>
<organism evidence="9">
    <name type="scientific">Naegleria gruberi</name>
    <name type="common">Amoeba</name>
    <dbReference type="NCBI Taxonomy" id="5762"/>
    <lineage>
        <taxon>Eukaryota</taxon>
        <taxon>Discoba</taxon>
        <taxon>Heterolobosea</taxon>
        <taxon>Tetramitia</taxon>
        <taxon>Eutetramitia</taxon>
        <taxon>Vahlkampfiidae</taxon>
        <taxon>Naegleria</taxon>
    </lineage>
</organism>
<evidence type="ECO:0000256" key="3">
    <source>
        <dbReference type="PROSITE-ProRule" id="PRU00076"/>
    </source>
</evidence>
<keyword evidence="9" id="KW-1185">Reference proteome</keyword>
<dbReference type="Gene3D" id="2.10.25.10">
    <property type="entry name" value="Laminin"/>
    <property type="match status" value="1"/>
</dbReference>
<dbReference type="InterPro" id="IPR013111">
    <property type="entry name" value="EGF_extracell"/>
</dbReference>
<dbReference type="PANTHER" id="PTHR46388">
    <property type="entry name" value="NHL REPEAT-CONTAINING PROTEIN 2"/>
    <property type="match status" value="1"/>
</dbReference>
<dbReference type="InterPro" id="IPR001258">
    <property type="entry name" value="NHL_repeat"/>
</dbReference>
<keyword evidence="5" id="KW-0812">Transmembrane</keyword>
<dbReference type="CDD" id="cd00054">
    <property type="entry name" value="EGF_CA"/>
    <property type="match status" value="1"/>
</dbReference>
<evidence type="ECO:0000256" key="1">
    <source>
        <dbReference type="ARBA" id="ARBA00022737"/>
    </source>
</evidence>
<dbReference type="InterPro" id="IPR000742">
    <property type="entry name" value="EGF"/>
</dbReference>
<dbReference type="Pfam" id="PF07974">
    <property type="entry name" value="EGF_2"/>
    <property type="match status" value="1"/>
</dbReference>
<proteinExistence type="predicted"/>
<keyword evidence="3" id="KW-0245">EGF-like domain</keyword>
<dbReference type="SUPFAM" id="SSF101898">
    <property type="entry name" value="NHL repeat"/>
    <property type="match status" value="1"/>
</dbReference>
<evidence type="ECO:0000313" key="8">
    <source>
        <dbReference type="EMBL" id="EFC37325.1"/>
    </source>
</evidence>
<comment type="caution">
    <text evidence="3">Lacks conserved residue(s) required for the propagation of feature annotation.</text>
</comment>
<feature type="transmembrane region" description="Helical" evidence="5">
    <location>
        <begin position="802"/>
        <end position="820"/>
    </location>
</feature>
<dbReference type="CDD" id="cd05819">
    <property type="entry name" value="NHL"/>
    <property type="match status" value="1"/>
</dbReference>
<keyword evidence="1" id="KW-0677">Repeat</keyword>
<dbReference type="PANTHER" id="PTHR46388:SF2">
    <property type="entry name" value="NHL REPEAT-CONTAINING PROTEIN 2"/>
    <property type="match status" value="1"/>
</dbReference>
<reference evidence="8 9" key="1">
    <citation type="journal article" date="2010" name="Cell">
        <title>The genome of Naegleria gruberi illuminates early eukaryotic versatility.</title>
        <authorList>
            <person name="Fritz-Laylin L.K."/>
            <person name="Prochnik S.E."/>
            <person name="Ginger M.L."/>
            <person name="Dacks J.B."/>
            <person name="Carpenter M.L."/>
            <person name="Field M.C."/>
            <person name="Kuo A."/>
            <person name="Paredez A."/>
            <person name="Chapman J."/>
            <person name="Pham J."/>
            <person name="Shu S."/>
            <person name="Neupane R."/>
            <person name="Cipriano M."/>
            <person name="Mancuso J."/>
            <person name="Tu H."/>
            <person name="Salamov A."/>
            <person name="Lindquist E."/>
            <person name="Shapiro H."/>
            <person name="Lucas S."/>
            <person name="Grigoriev I.V."/>
            <person name="Cande W.Z."/>
            <person name="Fulton C."/>
            <person name="Rokhsar D.S."/>
            <person name="Dawson S.C."/>
        </authorList>
    </citation>
    <scope>NUCLEOTIDE SEQUENCE [LARGE SCALE GENOMIC DNA]</scope>
    <source>
        <strain evidence="8 9">NEG-M</strain>
    </source>
</reference>
<sequence length="821" mass="86311">MNKSCVTVVLFYCICLLGFLLHVKAEQYETSENPNFSIRYNLTLVTGNGDKRGTGVPYSIVMTRPVGLAYSQKRNTIYLSEGNLMRKLDLTTGMTYIFANVENPGLLAFSPNETTLYVCFPLSNKVQRMDFLPNGTEIFSDFAGNGNSGNTGEGGLAINAQLNQPSGVAVDSNGDVYISDSGNGLIRKVSISSGIITKFAGTSQGFAGDGGLAKNAKLSNPRGLNFGPNGDLYIADSDNNVVRRINSSGIITTIAGDTTSGYSGDGGDAKLAKMKNPINVIVSKTNEIFISDADNNVIRKVSNGNISTIAGNELVGSGFSGDGGDSKNALISMVQGFVWINDELVFGDLVNSIRKISKSGIISSLTQKLPFTGDGVNVDLSFILYPKGICVNENTGDIIFSEAYGDTIRKIAKNRIITKIAGIGSANNSAGVENGQALSVSLHMPSLIQCQPNGDVYVADYFSNLIRLVSTNGSITNVAGTGVGGYSGDGGNAKLAKLNAPNSVKVSSSDEIVIADTSNNVIRKVFKNGTIITIAGTIGSQGYSGDNGLAISSVLSSPSDVAIAPNGEVFIADWGNHVIRKIDTKGIITTIVGNGTEGNGGEGFNRPLTAQLKFPKSISLSKDGELFISDYNGIKKLTVKGTIAHIAGVGDDRYVPLTQNYLSDATTASVFTDQIHIMSNGDLIIGIGNGYDNGKIYKLSKLTCTQPNYSPDSTNTFCLPSCFGLIADSNNICSGNGSCISTNTCQCKPGYTGAQCQSRIEPTISKQPAYPLTSSSSILPQKSKGVIGGNSNPRGVASSVCVGMKISGILLILWVVLMFCF</sequence>
<dbReference type="EMBL" id="GG738919">
    <property type="protein sequence ID" value="EFC37325.1"/>
    <property type="molecule type" value="Genomic_DNA"/>
</dbReference>
<accession>D2W0P3</accession>
<feature type="domain" description="EGF-like" evidence="7">
    <location>
        <begin position="725"/>
        <end position="757"/>
    </location>
</feature>
<keyword evidence="5" id="KW-0472">Membrane</keyword>
<dbReference type="PROSITE" id="PS51125">
    <property type="entry name" value="NHL"/>
    <property type="match status" value="1"/>
</dbReference>
<evidence type="ECO:0000313" key="9">
    <source>
        <dbReference type="Proteomes" id="UP000006671"/>
    </source>
</evidence>
<evidence type="ECO:0000256" key="5">
    <source>
        <dbReference type="SAM" id="Phobius"/>
    </source>
</evidence>
<evidence type="ECO:0000256" key="4">
    <source>
        <dbReference type="PROSITE-ProRule" id="PRU00504"/>
    </source>
</evidence>
<dbReference type="SUPFAM" id="SSF63829">
    <property type="entry name" value="Calcium-dependent phosphotriesterase"/>
    <property type="match status" value="1"/>
</dbReference>
<dbReference type="PROSITE" id="PS00022">
    <property type="entry name" value="EGF_1"/>
    <property type="match status" value="1"/>
</dbReference>
<dbReference type="KEGG" id="ngr:NAEGRDRAFT_74931"/>
<name>D2W0P3_NAEGR</name>
<dbReference type="Proteomes" id="UP000006671">
    <property type="component" value="Unassembled WGS sequence"/>
</dbReference>
<feature type="chain" id="PRO_5003038097" evidence="6">
    <location>
        <begin position="26"/>
        <end position="821"/>
    </location>
</feature>
<dbReference type="InterPro" id="IPR011042">
    <property type="entry name" value="6-blade_b-propeller_TolB-like"/>
</dbReference>